<dbReference type="KEGG" id="amob:HG15A2_45040"/>
<gene>
    <name evidence="3" type="ORF">HG15A2_45040</name>
</gene>
<reference evidence="3 4" key="1">
    <citation type="submission" date="2019-02" db="EMBL/GenBank/DDBJ databases">
        <title>Deep-cultivation of Planctomycetes and their phenomic and genomic characterization uncovers novel biology.</title>
        <authorList>
            <person name="Wiegand S."/>
            <person name="Jogler M."/>
            <person name="Boedeker C."/>
            <person name="Pinto D."/>
            <person name="Vollmers J."/>
            <person name="Rivas-Marin E."/>
            <person name="Kohn T."/>
            <person name="Peeters S.H."/>
            <person name="Heuer A."/>
            <person name="Rast P."/>
            <person name="Oberbeckmann S."/>
            <person name="Bunk B."/>
            <person name="Jeske O."/>
            <person name="Meyerdierks A."/>
            <person name="Storesund J.E."/>
            <person name="Kallscheuer N."/>
            <person name="Luecker S."/>
            <person name="Lage O.M."/>
            <person name="Pohl T."/>
            <person name="Merkel B.J."/>
            <person name="Hornburger P."/>
            <person name="Mueller R.-W."/>
            <person name="Bruemmer F."/>
            <person name="Labrenz M."/>
            <person name="Spormann A.M."/>
            <person name="Op den Camp H."/>
            <person name="Overmann J."/>
            <person name="Amann R."/>
            <person name="Jetten M.S.M."/>
            <person name="Mascher T."/>
            <person name="Medema M.H."/>
            <person name="Devos D.P."/>
            <person name="Kaster A.-K."/>
            <person name="Ovreas L."/>
            <person name="Rohde M."/>
            <person name="Galperin M.Y."/>
            <person name="Jogler C."/>
        </authorList>
    </citation>
    <scope>NUCLEOTIDE SEQUENCE [LARGE SCALE GENOMIC DNA]</scope>
    <source>
        <strain evidence="3 4">HG15A2</strain>
    </source>
</reference>
<dbReference type="EMBL" id="CP036263">
    <property type="protein sequence ID" value="QDT01162.1"/>
    <property type="molecule type" value="Genomic_DNA"/>
</dbReference>
<evidence type="ECO:0000313" key="4">
    <source>
        <dbReference type="Proteomes" id="UP000319852"/>
    </source>
</evidence>
<dbReference type="AlphaFoldDB" id="A0A517N1Z8"/>
<feature type="signal peptide" evidence="1">
    <location>
        <begin position="1"/>
        <end position="24"/>
    </location>
</feature>
<keyword evidence="4" id="KW-1185">Reference proteome</keyword>
<proteinExistence type="predicted"/>
<sequence precursor="true">MCKPLIYFALAVAAVVSANGGAAAFDANVLWRVKPPVQTVEIAALDTTSSALFVTTERGILSVRLADGVASRRLLSLPDGFHATSVAASDGRVAIALASINKRQPGRIDLHNASSLKPLITFPAGHHPDMVCFSPDGRFLVVANEGEPTDDYEFDGTGSVTVVDLVKGFAQAEVSQCSFEEFDIQSVELRSQGVRLFGPSKTHHDGRATVAEDLEPEYIACSQDGRRAWVTLQENNAIAEVDLLLARVTNIHALGKKDFRHVPGAHSLAVGTPSATTVSYSNVGYSTTGLDASDQDDHLQAQLWPVKASFEPDAIAHFSEDGIDYLVTANEGDPRDYINYREAAAAADLPGCLLAGTGRCWDHRAPARHLLQPNQLGRLQVSIEECDPDHDGDIDELHAFGTRSFSVWRASGNKLELVFDSGSDFERLLSLWAKQETKPASYLDSRSHVRGPEPEGVVLGQIAGRRYAFIGLERASGIMVYDLTEPTAAKYCCYIPPAEEAGIIDASPEGLVFVPESESPTKQPLLVVCNEYSGTITAYELNTSVASH</sequence>
<evidence type="ECO:0000313" key="3">
    <source>
        <dbReference type="EMBL" id="QDT01162.1"/>
    </source>
</evidence>
<keyword evidence="1" id="KW-0732">Signal</keyword>
<organism evidence="3 4">
    <name type="scientific">Adhaeretor mobilis</name>
    <dbReference type="NCBI Taxonomy" id="1930276"/>
    <lineage>
        <taxon>Bacteria</taxon>
        <taxon>Pseudomonadati</taxon>
        <taxon>Planctomycetota</taxon>
        <taxon>Planctomycetia</taxon>
        <taxon>Pirellulales</taxon>
        <taxon>Lacipirellulaceae</taxon>
        <taxon>Adhaeretor</taxon>
    </lineage>
</organism>
<accession>A0A517N1Z8</accession>
<feature type="chain" id="PRO_5021949358" description="Choice-of-anchor I domain-containing protein" evidence="1">
    <location>
        <begin position="25"/>
        <end position="548"/>
    </location>
</feature>
<dbReference type="Pfam" id="PF22494">
    <property type="entry name" value="choice_anch_I"/>
    <property type="match status" value="1"/>
</dbReference>
<dbReference type="Gene3D" id="2.130.10.10">
    <property type="entry name" value="YVTN repeat-like/Quinoprotein amine dehydrogenase"/>
    <property type="match status" value="1"/>
</dbReference>
<dbReference type="Proteomes" id="UP000319852">
    <property type="component" value="Chromosome"/>
</dbReference>
<evidence type="ECO:0000259" key="2">
    <source>
        <dbReference type="Pfam" id="PF22494"/>
    </source>
</evidence>
<dbReference type="SUPFAM" id="SSF50969">
    <property type="entry name" value="YVTN repeat-like/Quinoprotein amine dehydrogenase"/>
    <property type="match status" value="1"/>
</dbReference>
<dbReference type="InterPro" id="IPR011044">
    <property type="entry name" value="Quino_amine_DH_bsu"/>
</dbReference>
<dbReference type="NCBIfam" id="NF038117">
    <property type="entry name" value="choice_anch_I"/>
    <property type="match status" value="1"/>
</dbReference>
<name>A0A517N1Z8_9BACT</name>
<evidence type="ECO:0000256" key="1">
    <source>
        <dbReference type="SAM" id="SignalP"/>
    </source>
</evidence>
<dbReference type="InterPro" id="IPR055188">
    <property type="entry name" value="Choice_anch_I"/>
</dbReference>
<feature type="domain" description="Choice-of-anchor I" evidence="2">
    <location>
        <begin position="80"/>
        <end position="541"/>
    </location>
</feature>
<dbReference type="PANTHER" id="PTHR46928:SF1">
    <property type="entry name" value="MESENCHYME-SPECIFIC CELL SURFACE GLYCOPROTEIN"/>
    <property type="match status" value="1"/>
</dbReference>
<dbReference type="PANTHER" id="PTHR46928">
    <property type="entry name" value="MESENCHYME-SPECIFIC CELL SURFACE GLYCOPROTEIN"/>
    <property type="match status" value="1"/>
</dbReference>
<dbReference type="InterPro" id="IPR015943">
    <property type="entry name" value="WD40/YVTN_repeat-like_dom_sf"/>
</dbReference>
<protein>
    <recommendedName>
        <fullName evidence="2">Choice-of-anchor I domain-containing protein</fullName>
    </recommendedName>
</protein>
<dbReference type="InterPro" id="IPR052956">
    <property type="entry name" value="Mesenchyme-surface_protein"/>
</dbReference>